<evidence type="ECO:0000256" key="5">
    <source>
        <dbReference type="ARBA" id="ARBA00022679"/>
    </source>
</evidence>
<dbReference type="Gene3D" id="3.30.160.110">
    <property type="entry name" value="Siroheme synthase, domain 2"/>
    <property type="match status" value="1"/>
</dbReference>
<dbReference type="UniPathway" id="UPA00262">
    <property type="reaction ID" value="UER00211"/>
</dbReference>
<feature type="active site" description="Proton acceptor" evidence="14">
    <location>
        <position position="264"/>
    </location>
</feature>
<dbReference type="Pfam" id="PF00590">
    <property type="entry name" value="TP_methylase"/>
    <property type="match status" value="1"/>
</dbReference>
<dbReference type="InterPro" id="IPR014776">
    <property type="entry name" value="4pyrrole_Mease_sub2"/>
</dbReference>
<dbReference type="InterPro" id="IPR050161">
    <property type="entry name" value="Siro_Cobalamin_biosynth"/>
</dbReference>
<proteinExistence type="inferred from homology"/>
<evidence type="ECO:0000313" key="16">
    <source>
        <dbReference type="EMBL" id="PRH85099.1"/>
    </source>
</evidence>
<evidence type="ECO:0000256" key="1">
    <source>
        <dbReference type="ARBA" id="ARBA00005010"/>
    </source>
</evidence>
<dbReference type="RefSeq" id="WP_105864681.1">
    <property type="nucleotide sequence ID" value="NZ_PUEJ01000010.1"/>
</dbReference>
<dbReference type="OrthoDB" id="9815856at2"/>
<evidence type="ECO:0000259" key="15">
    <source>
        <dbReference type="Pfam" id="PF00590"/>
    </source>
</evidence>
<dbReference type="SUPFAM" id="SSF75615">
    <property type="entry name" value="Siroheme synthase middle domains-like"/>
    <property type="match status" value="1"/>
</dbReference>
<evidence type="ECO:0000256" key="7">
    <source>
        <dbReference type="ARBA" id="ARBA00023002"/>
    </source>
</evidence>
<keyword evidence="4 16" id="KW-0489">Methyltransferase</keyword>
<feature type="domain" description="Tetrapyrrole methylase" evidence="15">
    <location>
        <begin position="234"/>
        <end position="445"/>
    </location>
</feature>
<dbReference type="PANTHER" id="PTHR45790:SF3">
    <property type="entry name" value="S-ADENOSYL-L-METHIONINE-DEPENDENT UROPORPHYRINOGEN III METHYLTRANSFERASE, CHLOROPLASTIC"/>
    <property type="match status" value="1"/>
</dbReference>
<dbReference type="InterPro" id="IPR006366">
    <property type="entry name" value="CobA/CysG_C"/>
</dbReference>
<comment type="pathway">
    <text evidence="1">Porphyrin-containing compound metabolism; siroheme biosynthesis; sirohydrochlorin from precorrin-2: step 1/1.</text>
</comment>
<evidence type="ECO:0000256" key="4">
    <source>
        <dbReference type="ARBA" id="ARBA00022603"/>
    </source>
</evidence>
<evidence type="ECO:0000256" key="14">
    <source>
        <dbReference type="PIRSR" id="PIRSR036426-1"/>
    </source>
</evidence>
<sequence>MSRNPVSQPARIAPLAVLPVFYRLTGKPVLVIGATQAALWKAELLASTGAEVRIAAPVASDALAQLCAREDVAVRHLARSWHEADLDGITLVVADVEDDEQAAHLAAATRRAGTPVNIVDRPAFCDFQFGAVVNRSPLVVGISTDGAVPVFAQAIRSRIEMLLPTGFQKWAEAARNWRPLVQARDLSLQARRAIWERFVNAAFRHPDRVPGETERAGLVTAIEQQERNPAEGSVALVGAGPGDPELLTLKAVRALQSADVILHDDLVSQEVLDFARREAERIITGKRGHRPSCKQDDINALMVSLARDGKRVVRLKGGDPLIFGRAGEEIAACRAAGVAVEVIPGITAASGAAASLEVSLTHRDHARRLQYITAHAKNGKLPDDLDWKALADPAATTAIYMGKLVVAEVATRLLEAGMAADTPAVIVEYATHARERRFHTTVGEMAAVFTANQLDGPCIILFGQAMSEARPDGAS</sequence>
<feature type="active site" description="Proton donor" evidence="14">
    <location>
        <position position="286"/>
    </location>
</feature>
<dbReference type="PROSITE" id="PS00839">
    <property type="entry name" value="SUMT_1"/>
    <property type="match status" value="1"/>
</dbReference>
<dbReference type="GO" id="GO:0032259">
    <property type="term" value="P:methylation"/>
    <property type="evidence" value="ECO:0007669"/>
    <property type="project" value="UniProtKB-KW"/>
</dbReference>
<dbReference type="GO" id="GO:0051266">
    <property type="term" value="F:sirohydrochlorin ferrochelatase activity"/>
    <property type="evidence" value="ECO:0007669"/>
    <property type="project" value="InterPro"/>
</dbReference>
<dbReference type="Pfam" id="PF13241">
    <property type="entry name" value="NAD_binding_7"/>
    <property type="match status" value="1"/>
</dbReference>
<dbReference type="SUPFAM" id="SSF51735">
    <property type="entry name" value="NAD(P)-binding Rossmann-fold domains"/>
    <property type="match status" value="1"/>
</dbReference>
<dbReference type="InterPro" id="IPR036291">
    <property type="entry name" value="NAD(P)-bd_dom_sf"/>
</dbReference>
<dbReference type="NCBIfam" id="NF004790">
    <property type="entry name" value="PRK06136.1"/>
    <property type="match status" value="1"/>
</dbReference>
<dbReference type="PIRSF" id="PIRSF036426">
    <property type="entry name" value="Sirohaem_synth"/>
    <property type="match status" value="1"/>
</dbReference>
<name>A0A2S9Q6Y5_9HYPH</name>
<dbReference type="InterPro" id="IPR006367">
    <property type="entry name" value="Sirohaem_synthase_N"/>
</dbReference>
<dbReference type="SUPFAM" id="SSF53790">
    <property type="entry name" value="Tetrapyrrole methylase"/>
    <property type="match status" value="1"/>
</dbReference>
<dbReference type="Gene3D" id="3.40.50.720">
    <property type="entry name" value="NAD(P)-binding Rossmann-like Domain"/>
    <property type="match status" value="1"/>
</dbReference>
<accession>A0A2S9Q6Y5</accession>
<evidence type="ECO:0000256" key="3">
    <source>
        <dbReference type="ARBA" id="ARBA00022573"/>
    </source>
</evidence>
<evidence type="ECO:0000256" key="11">
    <source>
        <dbReference type="ARBA" id="ARBA00023268"/>
    </source>
</evidence>
<comment type="caution">
    <text evidence="16">The sequence shown here is derived from an EMBL/GenBank/DDBJ whole genome shotgun (WGS) entry which is preliminary data.</text>
</comment>
<evidence type="ECO:0000256" key="8">
    <source>
        <dbReference type="ARBA" id="ARBA00023027"/>
    </source>
</evidence>
<dbReference type="InterPro" id="IPR014777">
    <property type="entry name" value="4pyrrole_Mease_sub1"/>
</dbReference>
<dbReference type="GO" id="GO:0051287">
    <property type="term" value="F:NAD binding"/>
    <property type="evidence" value="ECO:0007669"/>
    <property type="project" value="InterPro"/>
</dbReference>
<dbReference type="InterPro" id="IPR035996">
    <property type="entry name" value="4pyrrol_Methylase_sf"/>
</dbReference>
<evidence type="ECO:0000256" key="2">
    <source>
        <dbReference type="ARBA" id="ARBA00005879"/>
    </source>
</evidence>
<keyword evidence="3" id="KW-0169">Cobalamin biosynthesis</keyword>
<dbReference type="NCBIfam" id="NF007922">
    <property type="entry name" value="PRK10637.1"/>
    <property type="match status" value="1"/>
</dbReference>
<dbReference type="NCBIfam" id="TIGR01469">
    <property type="entry name" value="cobA_cysG_Cterm"/>
    <property type="match status" value="1"/>
</dbReference>
<organism evidence="16 17">
    <name type="scientific">Labrys okinawensis</name>
    <dbReference type="NCBI Taxonomy" id="346911"/>
    <lineage>
        <taxon>Bacteria</taxon>
        <taxon>Pseudomonadati</taxon>
        <taxon>Pseudomonadota</taxon>
        <taxon>Alphaproteobacteria</taxon>
        <taxon>Hyphomicrobiales</taxon>
        <taxon>Xanthobacteraceae</taxon>
        <taxon>Labrys</taxon>
    </lineage>
</organism>
<gene>
    <name evidence="16" type="primary">cobA</name>
    <name evidence="16" type="ORF">C5L14_24490</name>
</gene>
<keyword evidence="9" id="KW-0456">Lyase</keyword>
<evidence type="ECO:0000256" key="12">
    <source>
        <dbReference type="ARBA" id="ARBA00025705"/>
    </source>
</evidence>
<dbReference type="NCBIfam" id="TIGR01470">
    <property type="entry name" value="cysG_Nterm"/>
    <property type="match status" value="1"/>
</dbReference>
<dbReference type="InterPro" id="IPR003043">
    <property type="entry name" value="Uropor_MeTrfase_CS"/>
</dbReference>
<keyword evidence="5 16" id="KW-0808">Transferase</keyword>
<dbReference type="Gene3D" id="3.30.950.10">
    <property type="entry name" value="Methyltransferase, Cobalt-precorrin-4 Transmethylase, Domain 2"/>
    <property type="match status" value="1"/>
</dbReference>
<keyword evidence="7" id="KW-0560">Oxidoreductase</keyword>
<keyword evidence="8" id="KW-0520">NAD</keyword>
<dbReference type="GO" id="GO:0009236">
    <property type="term" value="P:cobalamin biosynthetic process"/>
    <property type="evidence" value="ECO:0007669"/>
    <property type="project" value="UniProtKB-KW"/>
</dbReference>
<dbReference type="Proteomes" id="UP000237682">
    <property type="component" value="Unassembled WGS sequence"/>
</dbReference>
<dbReference type="Gene3D" id="3.40.1010.10">
    <property type="entry name" value="Cobalt-precorrin-4 Transmethylase, Domain 1"/>
    <property type="match status" value="1"/>
</dbReference>
<keyword evidence="10" id="KW-0627">Porphyrin biosynthesis</keyword>
<comment type="catalytic activity">
    <reaction evidence="13">
        <text>precorrin-2 + NAD(+) = sirohydrochlorin + NADH + 2 H(+)</text>
        <dbReference type="Rhea" id="RHEA:15613"/>
        <dbReference type="ChEBI" id="CHEBI:15378"/>
        <dbReference type="ChEBI" id="CHEBI:57540"/>
        <dbReference type="ChEBI" id="CHEBI:57945"/>
        <dbReference type="ChEBI" id="CHEBI:58351"/>
        <dbReference type="ChEBI" id="CHEBI:58827"/>
        <dbReference type="EC" id="1.3.1.76"/>
    </reaction>
</comment>
<evidence type="ECO:0000256" key="6">
    <source>
        <dbReference type="ARBA" id="ARBA00022691"/>
    </source>
</evidence>
<evidence type="ECO:0000256" key="13">
    <source>
        <dbReference type="ARBA" id="ARBA00047561"/>
    </source>
</evidence>
<evidence type="ECO:0000256" key="10">
    <source>
        <dbReference type="ARBA" id="ARBA00023244"/>
    </source>
</evidence>
<keyword evidence="6" id="KW-0949">S-adenosyl-L-methionine</keyword>
<keyword evidence="17" id="KW-1185">Reference proteome</keyword>
<dbReference type="PANTHER" id="PTHR45790">
    <property type="entry name" value="SIROHEME SYNTHASE-RELATED"/>
    <property type="match status" value="1"/>
</dbReference>
<keyword evidence="11" id="KW-0511">Multifunctional enzyme</keyword>
<protein>
    <submittedName>
        <fullName evidence="16">Uroporphyrinogen-III C-methyltransferase</fullName>
    </submittedName>
</protein>
<reference evidence="16 17" key="1">
    <citation type="submission" date="2018-02" db="EMBL/GenBank/DDBJ databases">
        <title>Whole genome sequencing of endophytic bacterium.</title>
        <authorList>
            <person name="Eedara R."/>
            <person name="Podile A.R."/>
        </authorList>
    </citation>
    <scope>NUCLEOTIDE SEQUENCE [LARGE SCALE GENOMIC DNA]</scope>
    <source>
        <strain evidence="16 17">RP1T</strain>
    </source>
</reference>
<dbReference type="FunFam" id="3.40.1010.10:FF:000001">
    <property type="entry name" value="Siroheme synthase"/>
    <property type="match status" value="1"/>
</dbReference>
<comment type="similarity">
    <text evidence="2">Belongs to the precorrin methyltransferase family.</text>
</comment>
<dbReference type="InterPro" id="IPR000878">
    <property type="entry name" value="4pyrrol_Mease"/>
</dbReference>
<evidence type="ECO:0000256" key="9">
    <source>
        <dbReference type="ARBA" id="ARBA00023239"/>
    </source>
</evidence>
<dbReference type="AlphaFoldDB" id="A0A2S9Q6Y5"/>
<dbReference type="CDD" id="cd11642">
    <property type="entry name" value="SUMT"/>
    <property type="match status" value="1"/>
</dbReference>
<evidence type="ECO:0000313" key="17">
    <source>
        <dbReference type="Proteomes" id="UP000237682"/>
    </source>
</evidence>
<dbReference type="GO" id="GO:0004851">
    <property type="term" value="F:uroporphyrin-III C-methyltransferase activity"/>
    <property type="evidence" value="ECO:0007669"/>
    <property type="project" value="InterPro"/>
</dbReference>
<dbReference type="GO" id="GO:0019354">
    <property type="term" value="P:siroheme biosynthetic process"/>
    <property type="evidence" value="ECO:0007669"/>
    <property type="project" value="UniProtKB-UniPathway"/>
</dbReference>
<dbReference type="GO" id="GO:0043115">
    <property type="term" value="F:precorrin-2 dehydrogenase activity"/>
    <property type="evidence" value="ECO:0007669"/>
    <property type="project" value="UniProtKB-EC"/>
</dbReference>
<dbReference type="EMBL" id="PUEJ01000010">
    <property type="protein sequence ID" value="PRH85099.1"/>
    <property type="molecule type" value="Genomic_DNA"/>
</dbReference>
<dbReference type="InterPro" id="IPR012409">
    <property type="entry name" value="Sirohaem_synth"/>
</dbReference>
<comment type="pathway">
    <text evidence="12">Porphyrin-containing compound metabolism; siroheme biosynthesis; precorrin-2 from uroporphyrinogen III: step 1/1.</text>
</comment>